<dbReference type="Proteomes" id="UP001596455">
    <property type="component" value="Unassembled WGS sequence"/>
</dbReference>
<organism evidence="2 3">
    <name type="scientific">Georgenia alba</name>
    <dbReference type="NCBI Taxonomy" id="2233858"/>
    <lineage>
        <taxon>Bacteria</taxon>
        <taxon>Bacillati</taxon>
        <taxon>Actinomycetota</taxon>
        <taxon>Actinomycetes</taxon>
        <taxon>Micrococcales</taxon>
        <taxon>Bogoriellaceae</taxon>
        <taxon>Georgenia</taxon>
    </lineage>
</organism>
<dbReference type="RefSeq" id="WP_382391459.1">
    <property type="nucleotide sequence ID" value="NZ_JBHTCQ010000001.1"/>
</dbReference>
<dbReference type="InterPro" id="IPR008030">
    <property type="entry name" value="NmrA-like"/>
</dbReference>
<dbReference type="Gene3D" id="3.40.50.720">
    <property type="entry name" value="NAD(P)-binding Rossmann-like Domain"/>
    <property type="match status" value="1"/>
</dbReference>
<keyword evidence="3" id="KW-1185">Reference proteome</keyword>
<sequence>MYTVAGVTGNVGSAVARALLDAGAPTTVLVRDPAAGRSWQERGAEVRVVDLRDRSALAAVLRDSTGFFTLLPFSPAVPDIAGDQAALTTSIAGAVADSGVPHVALLSSLGADLEHPPQVVAWLRDLEQRLGATGTILSAVRCTHFQEKVAETLGPATADGAYPVFASRADVPVPMVAARDVGALVAGILMAPPTRSQVVDVLGPAVTEQEVATALGRALGSTLEVVVVPREAWTATLVSAGLPPRAAELLAELYDAGDRGLLVPAGDRLLEAGTPVAETIDAMLARV</sequence>
<dbReference type="SUPFAM" id="SSF51735">
    <property type="entry name" value="NAD(P)-binding Rossmann-fold domains"/>
    <property type="match status" value="1"/>
</dbReference>
<dbReference type="Pfam" id="PF05368">
    <property type="entry name" value="NmrA"/>
    <property type="match status" value="1"/>
</dbReference>
<dbReference type="Gene3D" id="3.90.25.10">
    <property type="entry name" value="UDP-galactose 4-epimerase, domain 1"/>
    <property type="match status" value="1"/>
</dbReference>
<dbReference type="EMBL" id="JBHTCQ010000001">
    <property type="protein sequence ID" value="MFC7404250.1"/>
    <property type="molecule type" value="Genomic_DNA"/>
</dbReference>
<name>A0ABW2Q9J8_9MICO</name>
<evidence type="ECO:0000313" key="2">
    <source>
        <dbReference type="EMBL" id="MFC7404250.1"/>
    </source>
</evidence>
<comment type="caution">
    <text evidence="2">The sequence shown here is derived from an EMBL/GenBank/DDBJ whole genome shotgun (WGS) entry which is preliminary data.</text>
</comment>
<dbReference type="InterPro" id="IPR051604">
    <property type="entry name" value="Ergot_Alk_Oxidoreductase"/>
</dbReference>
<reference evidence="3" key="1">
    <citation type="journal article" date="2019" name="Int. J. Syst. Evol. Microbiol.">
        <title>The Global Catalogue of Microorganisms (GCM) 10K type strain sequencing project: providing services to taxonomists for standard genome sequencing and annotation.</title>
        <authorList>
            <consortium name="The Broad Institute Genomics Platform"/>
            <consortium name="The Broad Institute Genome Sequencing Center for Infectious Disease"/>
            <person name="Wu L."/>
            <person name="Ma J."/>
        </authorList>
    </citation>
    <scope>NUCLEOTIDE SEQUENCE [LARGE SCALE GENOMIC DNA]</scope>
    <source>
        <strain evidence="3">JCM 1490</strain>
    </source>
</reference>
<proteinExistence type="predicted"/>
<gene>
    <name evidence="2" type="ORF">ACFQQL_03930</name>
</gene>
<protein>
    <submittedName>
        <fullName evidence="2">NmrA family NAD(P)-binding protein</fullName>
    </submittedName>
</protein>
<evidence type="ECO:0000313" key="3">
    <source>
        <dbReference type="Proteomes" id="UP001596455"/>
    </source>
</evidence>
<dbReference type="InterPro" id="IPR036291">
    <property type="entry name" value="NAD(P)-bd_dom_sf"/>
</dbReference>
<evidence type="ECO:0000259" key="1">
    <source>
        <dbReference type="Pfam" id="PF05368"/>
    </source>
</evidence>
<dbReference type="PANTHER" id="PTHR43162">
    <property type="match status" value="1"/>
</dbReference>
<accession>A0ABW2Q9J8</accession>
<feature type="domain" description="NmrA-like" evidence="1">
    <location>
        <begin position="3"/>
        <end position="254"/>
    </location>
</feature>
<dbReference type="PANTHER" id="PTHR43162:SF1">
    <property type="entry name" value="PRESTALK A DIFFERENTIATION PROTEIN A"/>
    <property type="match status" value="1"/>
</dbReference>